<proteinExistence type="predicted"/>
<dbReference type="GO" id="GO:0042286">
    <property type="term" value="F:glutamate-1-semialdehyde 2,1-aminomutase activity"/>
    <property type="evidence" value="ECO:0007669"/>
    <property type="project" value="UniProtKB-EC"/>
</dbReference>
<organism evidence="1 2">
    <name type="scientific">Marine Group I thaumarchaeote SCGC AAA799-P11</name>
    <dbReference type="NCBI Taxonomy" id="1502295"/>
    <lineage>
        <taxon>Archaea</taxon>
        <taxon>Nitrososphaerota</taxon>
        <taxon>Marine Group I</taxon>
    </lineage>
</organism>
<gene>
    <name evidence="1" type="primary">spsF</name>
    <name evidence="1" type="ORF">AAA799P11_00172</name>
</gene>
<dbReference type="Proteomes" id="UP000029387">
    <property type="component" value="Unassembled WGS sequence"/>
</dbReference>
<dbReference type="AlphaFoldDB" id="A0A087S2Z7"/>
<dbReference type="SUPFAM" id="SSF53448">
    <property type="entry name" value="Nucleotide-diphospho-sugar transferases"/>
    <property type="match status" value="1"/>
</dbReference>
<dbReference type="CDD" id="cd02518">
    <property type="entry name" value="GT2_SpsF"/>
    <property type="match status" value="1"/>
</dbReference>
<dbReference type="EMBL" id="JOSZ01000002">
    <property type="protein sequence ID" value="KFM20101.1"/>
    <property type="molecule type" value="Genomic_DNA"/>
</dbReference>
<dbReference type="PANTHER" id="PTHR42866:SF1">
    <property type="entry name" value="SPORE COAT POLYSACCHARIDE BIOSYNTHESIS PROTEIN SPSF"/>
    <property type="match status" value="1"/>
</dbReference>
<sequence>MKTIGCIVQARMGSKRLPKKVLMKLNNKDSQLRFVIAQLQNCKLIEKIVVATTTLTEDDEIVEFLKKHNIECFRGSSSNVLKRYYQCAKNFSFDVIIRITADNPLIDPTIVDLAIKKFISNSFDYLTNTRKRTFPYGTEVEIFTFSALKKAYKNSTTPFELEHVTPYFYNNPEQFKIFDLVNSKDLSSFRWTVDEINDLNLVKILISKIQKRPILTNDILKILKDEPELIKINQ</sequence>
<dbReference type="Pfam" id="PF02348">
    <property type="entry name" value="CTP_transf_3"/>
    <property type="match status" value="1"/>
</dbReference>
<comment type="caution">
    <text evidence="1">The sequence shown here is derived from an EMBL/GenBank/DDBJ whole genome shotgun (WGS) entry which is preliminary data.</text>
</comment>
<dbReference type="PANTHER" id="PTHR42866">
    <property type="entry name" value="3-DEOXY-MANNO-OCTULOSONATE CYTIDYLYLTRANSFERASE"/>
    <property type="match status" value="1"/>
</dbReference>
<evidence type="ECO:0000313" key="2">
    <source>
        <dbReference type="Proteomes" id="UP000029387"/>
    </source>
</evidence>
<keyword evidence="2" id="KW-1185">Reference proteome</keyword>
<keyword evidence="1" id="KW-0413">Isomerase</keyword>
<protein>
    <submittedName>
        <fullName evidence="1">Spore coat polysaccharide biosynthesis protein SpsF</fullName>
        <ecNumber evidence="1">5.4.3.8</ecNumber>
    </submittedName>
</protein>
<dbReference type="InterPro" id="IPR003329">
    <property type="entry name" value="Cytidylyl_trans"/>
</dbReference>
<dbReference type="GO" id="GO:0005829">
    <property type="term" value="C:cytosol"/>
    <property type="evidence" value="ECO:0007669"/>
    <property type="project" value="TreeGrafter"/>
</dbReference>
<reference evidence="1 2" key="1">
    <citation type="submission" date="2014-06" db="EMBL/GenBank/DDBJ databases">
        <authorList>
            <person name="Ngugi D.K."/>
            <person name="Blom J."/>
            <person name="Alam I."/>
            <person name="Rashid M."/>
            <person name="Baalawi W."/>
            <person name="Zhang G."/>
            <person name="Hikmawan T."/>
            <person name="Guan Y."/>
            <person name="Antunes A."/>
            <person name="Siam R."/>
            <person name="El-Dorry H."/>
            <person name="Bajic V."/>
            <person name="Stingl U."/>
        </authorList>
    </citation>
    <scope>NUCLEOTIDE SEQUENCE [LARGE SCALE GENOMIC DNA]</scope>
    <source>
        <strain evidence="1">SCGC AAA799-P11</strain>
    </source>
</reference>
<dbReference type="EC" id="5.4.3.8" evidence="1"/>
<dbReference type="Gene3D" id="3.90.550.10">
    <property type="entry name" value="Spore Coat Polysaccharide Biosynthesis Protein SpsA, Chain A"/>
    <property type="match status" value="1"/>
</dbReference>
<accession>A0A087S2Z7</accession>
<evidence type="ECO:0000313" key="1">
    <source>
        <dbReference type="EMBL" id="KFM20101.1"/>
    </source>
</evidence>
<name>A0A087S2Z7_9ARCH</name>
<dbReference type="InterPro" id="IPR029044">
    <property type="entry name" value="Nucleotide-diphossugar_trans"/>
</dbReference>